<sequence length="130" mass="14609">MRKHILISSVVLILTGLFGCENSKVEVNVTPNGARAAASNIVTEIRIIPYPYTYGWIWNKSTTDSVSVTCYYNMTLSSGSGWVQETIKVLPARQDFTYCRMGVKQIKLVITYDKSLGTYEFLSGKTYSCR</sequence>
<keyword evidence="2" id="KW-1185">Reference proteome</keyword>
<evidence type="ECO:0000313" key="1">
    <source>
        <dbReference type="EMBL" id="MCK8491779.1"/>
    </source>
</evidence>
<accession>A0ABT0HHY9</accession>
<dbReference type="RefSeq" id="WP_248476416.1">
    <property type="nucleotide sequence ID" value="NZ_JALPRF010000001.1"/>
</dbReference>
<dbReference type="PROSITE" id="PS51257">
    <property type="entry name" value="PROKAR_LIPOPROTEIN"/>
    <property type="match status" value="1"/>
</dbReference>
<evidence type="ECO:0000313" key="2">
    <source>
        <dbReference type="Proteomes" id="UP001202180"/>
    </source>
</evidence>
<reference evidence="1 2" key="1">
    <citation type="submission" date="2022-04" db="EMBL/GenBank/DDBJ databases">
        <title>Spirosoma sp. strain RP8 genome sequencing and assembly.</title>
        <authorList>
            <person name="Jung Y."/>
        </authorList>
    </citation>
    <scope>NUCLEOTIDE SEQUENCE [LARGE SCALE GENOMIC DNA]</scope>
    <source>
        <strain evidence="1 2">RP8</strain>
    </source>
</reference>
<organism evidence="1 2">
    <name type="scientific">Spirosoma liriopis</name>
    <dbReference type="NCBI Taxonomy" id="2937440"/>
    <lineage>
        <taxon>Bacteria</taxon>
        <taxon>Pseudomonadati</taxon>
        <taxon>Bacteroidota</taxon>
        <taxon>Cytophagia</taxon>
        <taxon>Cytophagales</taxon>
        <taxon>Cytophagaceae</taxon>
        <taxon>Spirosoma</taxon>
    </lineage>
</organism>
<dbReference type="Proteomes" id="UP001202180">
    <property type="component" value="Unassembled WGS sequence"/>
</dbReference>
<name>A0ABT0HHY9_9BACT</name>
<evidence type="ECO:0008006" key="3">
    <source>
        <dbReference type="Google" id="ProtNLM"/>
    </source>
</evidence>
<proteinExistence type="predicted"/>
<comment type="caution">
    <text evidence="1">The sequence shown here is derived from an EMBL/GenBank/DDBJ whole genome shotgun (WGS) entry which is preliminary data.</text>
</comment>
<protein>
    <recommendedName>
        <fullName evidence="3">Lipoprotein</fullName>
    </recommendedName>
</protein>
<dbReference type="EMBL" id="JALPRF010000001">
    <property type="protein sequence ID" value="MCK8491779.1"/>
    <property type="molecule type" value="Genomic_DNA"/>
</dbReference>
<gene>
    <name evidence="1" type="ORF">M0L20_07935</name>
</gene>